<evidence type="ECO:0000256" key="3">
    <source>
        <dbReference type="ARBA" id="ARBA00005179"/>
    </source>
</evidence>
<organism evidence="14 15">
    <name type="scientific">Trametes pubescens</name>
    <name type="common">White-rot fungus</name>
    <dbReference type="NCBI Taxonomy" id="154538"/>
    <lineage>
        <taxon>Eukaryota</taxon>
        <taxon>Fungi</taxon>
        <taxon>Dikarya</taxon>
        <taxon>Basidiomycota</taxon>
        <taxon>Agaricomycotina</taxon>
        <taxon>Agaricomycetes</taxon>
        <taxon>Polyporales</taxon>
        <taxon>Polyporaceae</taxon>
        <taxon>Trametes</taxon>
    </lineage>
</organism>
<evidence type="ECO:0000256" key="2">
    <source>
        <dbReference type="ARBA" id="ARBA00004167"/>
    </source>
</evidence>
<evidence type="ECO:0000256" key="13">
    <source>
        <dbReference type="PIRSR" id="PIRSR602401-1"/>
    </source>
</evidence>
<comment type="similarity">
    <text evidence="4">Belongs to the cytochrome P450 family.</text>
</comment>
<evidence type="ECO:0000256" key="9">
    <source>
        <dbReference type="ARBA" id="ARBA00023002"/>
    </source>
</evidence>
<keyword evidence="11" id="KW-0503">Monooxygenase</keyword>
<dbReference type="InterPro" id="IPR001128">
    <property type="entry name" value="Cyt_P450"/>
</dbReference>
<dbReference type="InterPro" id="IPR050364">
    <property type="entry name" value="Cytochrome_P450_fung"/>
</dbReference>
<evidence type="ECO:0000256" key="6">
    <source>
        <dbReference type="ARBA" id="ARBA00022692"/>
    </source>
</evidence>
<dbReference type="PRINTS" id="PR00463">
    <property type="entry name" value="EP450I"/>
</dbReference>
<comment type="pathway">
    <text evidence="3">Secondary metabolite biosynthesis.</text>
</comment>
<evidence type="ECO:0000256" key="8">
    <source>
        <dbReference type="ARBA" id="ARBA00022989"/>
    </source>
</evidence>
<evidence type="ECO:0000256" key="1">
    <source>
        <dbReference type="ARBA" id="ARBA00001971"/>
    </source>
</evidence>
<keyword evidence="5 13" id="KW-0349">Heme</keyword>
<dbReference type="InterPro" id="IPR036396">
    <property type="entry name" value="Cyt_P450_sf"/>
</dbReference>
<evidence type="ECO:0000313" key="15">
    <source>
        <dbReference type="Proteomes" id="UP000184267"/>
    </source>
</evidence>
<name>A0A1M2W5L8_TRAPU</name>
<comment type="caution">
    <text evidence="14">The sequence shown here is derived from an EMBL/GenBank/DDBJ whole genome shotgun (WGS) entry which is preliminary data.</text>
</comment>
<keyword evidence="6" id="KW-0812">Transmembrane</keyword>
<protein>
    <submittedName>
        <fullName evidence="14">O-methylsterigmatocystin oxidoreductase</fullName>
    </submittedName>
</protein>
<evidence type="ECO:0000313" key="14">
    <source>
        <dbReference type="EMBL" id="OJT15148.1"/>
    </source>
</evidence>
<gene>
    <name evidence="14" type="ORF">TRAPUB_8252</name>
</gene>
<dbReference type="Gene3D" id="1.10.630.10">
    <property type="entry name" value="Cytochrome P450"/>
    <property type="match status" value="1"/>
</dbReference>
<dbReference type="AlphaFoldDB" id="A0A1M2W5L8"/>
<evidence type="ECO:0000256" key="10">
    <source>
        <dbReference type="ARBA" id="ARBA00023004"/>
    </source>
</evidence>
<dbReference type="InterPro" id="IPR002401">
    <property type="entry name" value="Cyt_P450_E_grp-I"/>
</dbReference>
<dbReference type="Proteomes" id="UP000184267">
    <property type="component" value="Unassembled WGS sequence"/>
</dbReference>
<evidence type="ECO:0000256" key="5">
    <source>
        <dbReference type="ARBA" id="ARBA00022617"/>
    </source>
</evidence>
<dbReference type="STRING" id="154538.A0A1M2W5L8"/>
<dbReference type="GO" id="GO:0005506">
    <property type="term" value="F:iron ion binding"/>
    <property type="evidence" value="ECO:0007669"/>
    <property type="project" value="InterPro"/>
</dbReference>
<keyword evidence="15" id="KW-1185">Reference proteome</keyword>
<dbReference type="EMBL" id="MNAD01000193">
    <property type="protein sequence ID" value="OJT15148.1"/>
    <property type="molecule type" value="Genomic_DNA"/>
</dbReference>
<proteinExistence type="inferred from homology"/>
<evidence type="ECO:0000256" key="11">
    <source>
        <dbReference type="ARBA" id="ARBA00023033"/>
    </source>
</evidence>
<dbReference type="PANTHER" id="PTHR46300:SF7">
    <property type="entry name" value="P450, PUTATIVE (EUROFUNG)-RELATED"/>
    <property type="match status" value="1"/>
</dbReference>
<comment type="subcellular location">
    <subcellularLocation>
        <location evidence="2">Membrane</location>
        <topology evidence="2">Single-pass membrane protein</topology>
    </subcellularLocation>
</comment>
<dbReference type="OMA" id="MTSANRI"/>
<evidence type="ECO:0000256" key="7">
    <source>
        <dbReference type="ARBA" id="ARBA00022723"/>
    </source>
</evidence>
<accession>A0A1M2W5L8</accession>
<evidence type="ECO:0000256" key="12">
    <source>
        <dbReference type="ARBA" id="ARBA00023136"/>
    </source>
</evidence>
<dbReference type="PANTHER" id="PTHR46300">
    <property type="entry name" value="P450, PUTATIVE (EUROFUNG)-RELATED-RELATED"/>
    <property type="match status" value="1"/>
</dbReference>
<reference evidence="14 15" key="1">
    <citation type="submission" date="2016-10" db="EMBL/GenBank/DDBJ databases">
        <title>Genome sequence of the basidiomycete white-rot fungus Trametes pubescens.</title>
        <authorList>
            <person name="Makela M.R."/>
            <person name="Granchi Z."/>
            <person name="Peng M."/>
            <person name="De Vries R.P."/>
            <person name="Grigoriev I."/>
            <person name="Riley R."/>
            <person name="Hilden K."/>
        </authorList>
    </citation>
    <scope>NUCLEOTIDE SEQUENCE [LARGE SCALE GENOMIC DNA]</scope>
    <source>
        <strain evidence="14 15">FBCC735</strain>
    </source>
</reference>
<dbReference type="GO" id="GO:0020037">
    <property type="term" value="F:heme binding"/>
    <property type="evidence" value="ECO:0007669"/>
    <property type="project" value="InterPro"/>
</dbReference>
<dbReference type="OrthoDB" id="2789670at2759"/>
<dbReference type="GO" id="GO:0016020">
    <property type="term" value="C:membrane"/>
    <property type="evidence" value="ECO:0007669"/>
    <property type="project" value="UniProtKB-SubCell"/>
</dbReference>
<keyword evidence="10 13" id="KW-0408">Iron</keyword>
<dbReference type="GO" id="GO:0004497">
    <property type="term" value="F:monooxygenase activity"/>
    <property type="evidence" value="ECO:0007669"/>
    <property type="project" value="UniProtKB-KW"/>
</dbReference>
<dbReference type="Pfam" id="PF00067">
    <property type="entry name" value="p450"/>
    <property type="match status" value="1"/>
</dbReference>
<keyword evidence="7 13" id="KW-0479">Metal-binding</keyword>
<feature type="binding site" description="axial binding residue" evidence="13">
    <location>
        <position position="350"/>
    </location>
    <ligand>
        <name>heme</name>
        <dbReference type="ChEBI" id="CHEBI:30413"/>
    </ligand>
    <ligandPart>
        <name>Fe</name>
        <dbReference type="ChEBI" id="CHEBI:18248"/>
    </ligandPart>
</feature>
<evidence type="ECO:0000256" key="4">
    <source>
        <dbReference type="ARBA" id="ARBA00010617"/>
    </source>
</evidence>
<keyword evidence="9" id="KW-0560">Oxidoreductase</keyword>
<dbReference type="SUPFAM" id="SSF48264">
    <property type="entry name" value="Cytochrome P450"/>
    <property type="match status" value="1"/>
</dbReference>
<comment type="cofactor">
    <cofactor evidence="1 13">
        <name>heme</name>
        <dbReference type="ChEBI" id="CHEBI:30413"/>
    </cofactor>
</comment>
<dbReference type="GO" id="GO:0016705">
    <property type="term" value="F:oxidoreductase activity, acting on paired donors, with incorporation or reduction of molecular oxygen"/>
    <property type="evidence" value="ECO:0007669"/>
    <property type="project" value="InterPro"/>
</dbReference>
<sequence>MVYMHVLGTPIIVVGSARLANELLNRRSKNTSDRPSNPVIELSMQGSILQTVYGADIKDETDVRLFVAAEALEAIGQSTPGHFAVEVLPILRYIPSWIPGAGFQKRLAKCKVANDLMKHSLFDEVRQCLDRGELRPSVATELLARMTGEHDDKSSLALEEVDIAKNVCAVAVGGSLDTVYPLVQPYEVQEANPREQTGYTLEAFCLAMALHPDVQRRAQAELDAIVSPGRLPDHSDTDALVYINAVVKEALRWHVVFPVGIPHSTLKDDQVNGYFIPAGTIIIPNVWDILHDPVTYEDPFAFRPERFIKDGKLDPTVQDPTDYMFGFGRRHAHLSSIYCSTMMTSANRICPGRYLAIPSLFINIASLLHVFDFSLPLDDSGQPVSAKYEEGHGLVSAPEGCQCVIKPRSPEAEALVREAYRLATTDDES</sequence>
<keyword evidence="8" id="KW-1133">Transmembrane helix</keyword>
<keyword evidence="12" id="KW-0472">Membrane</keyword>